<evidence type="ECO:0000256" key="1">
    <source>
        <dbReference type="ARBA" id="ARBA00006611"/>
    </source>
</evidence>
<dbReference type="InterPro" id="IPR037257">
    <property type="entry name" value="T2SS_E_N_sf"/>
</dbReference>
<dbReference type="Pfam" id="PF05157">
    <property type="entry name" value="MshEN"/>
    <property type="match status" value="1"/>
</dbReference>
<dbReference type="SUPFAM" id="SSF160246">
    <property type="entry name" value="EspE N-terminal domain-like"/>
    <property type="match status" value="1"/>
</dbReference>
<proteinExistence type="inferred from homology"/>
<comment type="caution">
    <text evidence="5">The sequence shown here is derived from an EMBL/GenBank/DDBJ whole genome shotgun (WGS) entry which is preliminary data.</text>
</comment>
<dbReference type="Proteomes" id="UP000676565">
    <property type="component" value="Unassembled WGS sequence"/>
</dbReference>
<protein>
    <submittedName>
        <fullName evidence="5">Flp pilus assembly complex ATPase component TadA</fullName>
    </submittedName>
</protein>
<accession>A0ABS5C0S9</accession>
<comment type="similarity">
    <text evidence="1">Belongs to the GSP E family.</text>
</comment>
<name>A0ABS5C0S9_9BACT</name>
<dbReference type="CDD" id="cd01129">
    <property type="entry name" value="PulE-GspE-like"/>
    <property type="match status" value="1"/>
</dbReference>
<dbReference type="InterPro" id="IPR001482">
    <property type="entry name" value="T2SS/T4SS_dom"/>
</dbReference>
<sequence length="588" mass="64375">MQLIQTLTARGLLNETDRARAAETIKANPDIPPHQILIDKGFVREDAILPVLAEEFGLELIDLSHAKIAPDVLSAMPQKLVHRKNLLPVARHNGTLVVATGDPFDVYALDELQTLTGLHVMPVLAPAREITRLIKQHFGVGGDTVAALAEEAKNEDVELLEALETDDSEMAKAAQEASVVKLVNQILVEAANERASDIHVETEEKGIRIRYRIDGLLQLQNLPPEINRFALAIVSRIKIMARLNIAEKRLPQDGRIKMKVQGREIDVRVSIIPMIHGEGIVMRLLDKGRMAFSLKSCGMLPDIYGTFKQLIDRPHGIVLVTGPTGSGKSTTLYSALNEIKDEVTKIITVEDPVEYNQDGISQIQTHAKIGLTFGHALRSILRHDPDVILVGEIRDKETAEMAIQASLTGHMVFSTLHTNDAPSAFTRMIDMGVEPFLVSSTVEGVMAQRLVRTICPDCKTEYVPDPDSVPLDFPGRTGSVKPAPDIAIQQGVVEMMAAGAANDGKLWKGTGCRACRQGGYRGRTGIHELLINNEVMKDLVVQRVNAGVIRLEALKAGMITLRQDGWRKVLNGSTTIDEVNRTTAGDIS</sequence>
<dbReference type="InterPro" id="IPR003593">
    <property type="entry name" value="AAA+_ATPase"/>
</dbReference>
<dbReference type="SUPFAM" id="SSF52540">
    <property type="entry name" value="P-loop containing nucleoside triphosphate hydrolases"/>
    <property type="match status" value="1"/>
</dbReference>
<evidence type="ECO:0000256" key="3">
    <source>
        <dbReference type="ARBA" id="ARBA00022840"/>
    </source>
</evidence>
<dbReference type="PANTHER" id="PTHR30258">
    <property type="entry name" value="TYPE II SECRETION SYSTEM PROTEIN GSPE-RELATED"/>
    <property type="match status" value="1"/>
</dbReference>
<organism evidence="5 6">
    <name type="scientific">Gemmata palustris</name>
    <dbReference type="NCBI Taxonomy" id="2822762"/>
    <lineage>
        <taxon>Bacteria</taxon>
        <taxon>Pseudomonadati</taxon>
        <taxon>Planctomycetota</taxon>
        <taxon>Planctomycetia</taxon>
        <taxon>Gemmatales</taxon>
        <taxon>Gemmataceae</taxon>
        <taxon>Gemmata</taxon>
    </lineage>
</organism>
<dbReference type="InterPro" id="IPR027417">
    <property type="entry name" value="P-loop_NTPase"/>
</dbReference>
<dbReference type="Gene3D" id="3.30.450.90">
    <property type="match status" value="1"/>
</dbReference>
<dbReference type="InterPro" id="IPR007831">
    <property type="entry name" value="T2SS_GspE_N"/>
</dbReference>
<gene>
    <name evidence="5" type="primary">tadA</name>
    <name evidence="5" type="ORF">J8F10_29880</name>
</gene>
<reference evidence="5 6" key="1">
    <citation type="submission" date="2021-04" db="EMBL/GenBank/DDBJ databases">
        <authorList>
            <person name="Ivanova A."/>
        </authorList>
    </citation>
    <scope>NUCLEOTIDE SEQUENCE [LARGE SCALE GENOMIC DNA]</scope>
    <source>
        <strain evidence="5 6">G18</strain>
    </source>
</reference>
<dbReference type="PROSITE" id="PS00662">
    <property type="entry name" value="T2SP_E"/>
    <property type="match status" value="1"/>
</dbReference>
<feature type="domain" description="Bacterial type II secretion system protein E" evidence="4">
    <location>
        <begin position="381"/>
        <end position="395"/>
    </location>
</feature>
<keyword evidence="2" id="KW-0547">Nucleotide-binding</keyword>
<evidence type="ECO:0000259" key="4">
    <source>
        <dbReference type="PROSITE" id="PS00662"/>
    </source>
</evidence>
<dbReference type="Gene3D" id="3.30.300.160">
    <property type="entry name" value="Type II secretion system, protein E, N-terminal domain"/>
    <property type="match status" value="1"/>
</dbReference>
<dbReference type="SMART" id="SM00382">
    <property type="entry name" value="AAA"/>
    <property type="match status" value="1"/>
</dbReference>
<dbReference type="Gene3D" id="3.40.50.300">
    <property type="entry name" value="P-loop containing nucleotide triphosphate hydrolases"/>
    <property type="match status" value="1"/>
</dbReference>
<dbReference type="PANTHER" id="PTHR30258:SF2">
    <property type="entry name" value="COMG OPERON PROTEIN 1"/>
    <property type="match status" value="1"/>
</dbReference>
<dbReference type="RefSeq" id="WP_210660134.1">
    <property type="nucleotide sequence ID" value="NZ_JAGKQQ010000001.1"/>
</dbReference>
<dbReference type="Pfam" id="PF00437">
    <property type="entry name" value="T2SSE"/>
    <property type="match status" value="1"/>
</dbReference>
<keyword evidence="6" id="KW-1185">Reference proteome</keyword>
<dbReference type="EMBL" id="JAGKQQ010000001">
    <property type="protein sequence ID" value="MBP3959475.1"/>
    <property type="molecule type" value="Genomic_DNA"/>
</dbReference>
<evidence type="ECO:0000256" key="2">
    <source>
        <dbReference type="ARBA" id="ARBA00022741"/>
    </source>
</evidence>
<evidence type="ECO:0000313" key="6">
    <source>
        <dbReference type="Proteomes" id="UP000676565"/>
    </source>
</evidence>
<evidence type="ECO:0000313" key="5">
    <source>
        <dbReference type="EMBL" id="MBP3959475.1"/>
    </source>
</evidence>
<keyword evidence="3" id="KW-0067">ATP-binding</keyword>